<dbReference type="AlphaFoldDB" id="A0A916TDW7"/>
<keyword evidence="2" id="KW-1185">Reference proteome</keyword>
<reference evidence="1" key="1">
    <citation type="journal article" date="2014" name="Int. J. Syst. Evol. Microbiol.">
        <title>Complete genome sequence of Corynebacterium casei LMG S-19264T (=DSM 44701T), isolated from a smear-ripened cheese.</title>
        <authorList>
            <consortium name="US DOE Joint Genome Institute (JGI-PGF)"/>
            <person name="Walter F."/>
            <person name="Albersmeier A."/>
            <person name="Kalinowski J."/>
            <person name="Ruckert C."/>
        </authorList>
    </citation>
    <scope>NUCLEOTIDE SEQUENCE</scope>
    <source>
        <strain evidence="1">CGMCC 1.15330</strain>
    </source>
</reference>
<evidence type="ECO:0000313" key="1">
    <source>
        <dbReference type="EMBL" id="GGB39767.1"/>
    </source>
</evidence>
<organism evidence="1 2">
    <name type="scientific">Sphingomonas metalli</name>
    <dbReference type="NCBI Taxonomy" id="1779358"/>
    <lineage>
        <taxon>Bacteria</taxon>
        <taxon>Pseudomonadati</taxon>
        <taxon>Pseudomonadota</taxon>
        <taxon>Alphaproteobacteria</taxon>
        <taxon>Sphingomonadales</taxon>
        <taxon>Sphingomonadaceae</taxon>
        <taxon>Sphingomonas</taxon>
    </lineage>
</organism>
<reference evidence="1" key="2">
    <citation type="submission" date="2020-09" db="EMBL/GenBank/DDBJ databases">
        <authorList>
            <person name="Sun Q."/>
            <person name="Zhou Y."/>
        </authorList>
    </citation>
    <scope>NUCLEOTIDE SEQUENCE</scope>
    <source>
        <strain evidence="1">CGMCC 1.15330</strain>
    </source>
</reference>
<evidence type="ECO:0000313" key="2">
    <source>
        <dbReference type="Proteomes" id="UP000623067"/>
    </source>
</evidence>
<comment type="caution">
    <text evidence="1">The sequence shown here is derived from an EMBL/GenBank/DDBJ whole genome shotgun (WGS) entry which is preliminary data.</text>
</comment>
<sequence>MTARKQASTPNTVPRALTPALREFCASISSAEPVFVTSIPVPRAATSFCFENVERRVREKGGSVAYGWAIWHMPGLYFEAEHHAVWRNKFGNLIDVSPQMGGRKRLLFLPDDATVYDPFAIRQNIMAPDGDTERARLMTELGNRRHALLIRCRIRGTAEIRLYEADQLELASIDRQIAEVMAG</sequence>
<proteinExistence type="predicted"/>
<gene>
    <name evidence="1" type="ORF">GCM10011380_31620</name>
</gene>
<name>A0A916TDW7_9SPHN</name>
<dbReference type="RefSeq" id="WP_188659973.1">
    <property type="nucleotide sequence ID" value="NZ_BMIH01000004.1"/>
</dbReference>
<dbReference type="EMBL" id="BMIH01000004">
    <property type="protein sequence ID" value="GGB39767.1"/>
    <property type="molecule type" value="Genomic_DNA"/>
</dbReference>
<dbReference type="Proteomes" id="UP000623067">
    <property type="component" value="Unassembled WGS sequence"/>
</dbReference>
<protein>
    <submittedName>
        <fullName evidence="1">Uncharacterized protein</fullName>
    </submittedName>
</protein>
<accession>A0A916TDW7</accession>